<sequence>MSSDRELLDDVSFDREVVPKDQEGDLLVGLFKKKAYDEETSLQVSKYPIKEEDLTRLIKEERVIVFSESPMKIYLTEIGRIVACGEFALRQRERKKAK</sequence>
<accession>A0A0F9MKS7</accession>
<dbReference type="AlphaFoldDB" id="A0A0F9MKS7"/>
<comment type="caution">
    <text evidence="1">The sequence shown here is derived from an EMBL/GenBank/DDBJ whole genome shotgun (WGS) entry which is preliminary data.</text>
</comment>
<reference evidence="1" key="1">
    <citation type="journal article" date="2015" name="Nature">
        <title>Complex archaea that bridge the gap between prokaryotes and eukaryotes.</title>
        <authorList>
            <person name="Spang A."/>
            <person name="Saw J.H."/>
            <person name="Jorgensen S.L."/>
            <person name="Zaremba-Niedzwiedzka K."/>
            <person name="Martijn J."/>
            <person name="Lind A.E."/>
            <person name="van Eijk R."/>
            <person name="Schleper C."/>
            <person name="Guy L."/>
            <person name="Ettema T.J."/>
        </authorList>
    </citation>
    <scope>NUCLEOTIDE SEQUENCE</scope>
</reference>
<name>A0A0F9MKS7_9ZZZZ</name>
<dbReference type="EMBL" id="LAZR01009932">
    <property type="protein sequence ID" value="KKM69782.1"/>
    <property type="molecule type" value="Genomic_DNA"/>
</dbReference>
<proteinExistence type="predicted"/>
<evidence type="ECO:0000313" key="1">
    <source>
        <dbReference type="EMBL" id="KKM69782.1"/>
    </source>
</evidence>
<gene>
    <name evidence="1" type="ORF">LCGC14_1447350</name>
</gene>
<organism evidence="1">
    <name type="scientific">marine sediment metagenome</name>
    <dbReference type="NCBI Taxonomy" id="412755"/>
    <lineage>
        <taxon>unclassified sequences</taxon>
        <taxon>metagenomes</taxon>
        <taxon>ecological metagenomes</taxon>
    </lineage>
</organism>
<protein>
    <submittedName>
        <fullName evidence="1">Uncharacterized protein</fullName>
    </submittedName>
</protein>